<name>A0A1Y1WM59_9FUNG</name>
<dbReference type="EMBL" id="MCFD01000001">
    <property type="protein sequence ID" value="ORX74639.1"/>
    <property type="molecule type" value="Genomic_DNA"/>
</dbReference>
<dbReference type="InterPro" id="IPR001398">
    <property type="entry name" value="Macrophage_inhib_fac"/>
</dbReference>
<dbReference type="GeneID" id="63806699"/>
<evidence type="ECO:0000256" key="1">
    <source>
        <dbReference type="ARBA" id="ARBA00005851"/>
    </source>
</evidence>
<dbReference type="Proteomes" id="UP000193922">
    <property type="component" value="Unassembled WGS sequence"/>
</dbReference>
<dbReference type="Gene3D" id="3.30.429.10">
    <property type="entry name" value="Macrophage Migration Inhibitory Factor"/>
    <property type="match status" value="2"/>
</dbReference>
<gene>
    <name evidence="2" type="ORF">DL89DRAFT_290148</name>
</gene>
<protein>
    <submittedName>
        <fullName evidence="2">Tautomerase/MIF</fullName>
    </submittedName>
</protein>
<evidence type="ECO:0000313" key="3">
    <source>
        <dbReference type="Proteomes" id="UP000193922"/>
    </source>
</evidence>
<dbReference type="OrthoDB" id="255819at2759"/>
<sequence>MPIIEVFTNVKSADTKDLSLKVANLSTQLLSKPIGYMMVNVGCIGNVGGSLNAPIVANLNDLVSKELNVSGTRIFVLVDELQGSNVALDGQIFG</sequence>
<evidence type="ECO:0000313" key="2">
    <source>
        <dbReference type="EMBL" id="ORX74639.1"/>
    </source>
</evidence>
<comment type="caution">
    <text evidence="2">The sequence shown here is derived from an EMBL/GenBank/DDBJ whole genome shotgun (WGS) entry which is preliminary data.</text>
</comment>
<dbReference type="AlphaFoldDB" id="A0A1Y1WM59"/>
<keyword evidence="3" id="KW-1185">Reference proteome</keyword>
<dbReference type="SUPFAM" id="SSF55331">
    <property type="entry name" value="Tautomerase/MIF"/>
    <property type="match status" value="1"/>
</dbReference>
<reference evidence="2 3" key="1">
    <citation type="submission" date="2016-07" db="EMBL/GenBank/DDBJ databases">
        <title>Pervasive Adenine N6-methylation of Active Genes in Fungi.</title>
        <authorList>
            <consortium name="DOE Joint Genome Institute"/>
            <person name="Mondo S.J."/>
            <person name="Dannebaum R.O."/>
            <person name="Kuo R.C."/>
            <person name="Labutti K."/>
            <person name="Haridas S."/>
            <person name="Kuo A."/>
            <person name="Salamov A."/>
            <person name="Ahrendt S.R."/>
            <person name="Lipzen A."/>
            <person name="Sullivan W."/>
            <person name="Andreopoulos W.B."/>
            <person name="Clum A."/>
            <person name="Lindquist E."/>
            <person name="Daum C."/>
            <person name="Ramamoorthy G.K."/>
            <person name="Gryganskyi A."/>
            <person name="Culley D."/>
            <person name="Magnuson J.K."/>
            <person name="James T.Y."/>
            <person name="O'Malley M.A."/>
            <person name="Stajich J.E."/>
            <person name="Spatafora J.W."/>
            <person name="Visel A."/>
            <person name="Grigoriev I.V."/>
        </authorList>
    </citation>
    <scope>NUCLEOTIDE SEQUENCE [LARGE SCALE GENOMIC DNA]</scope>
    <source>
        <strain evidence="2 3">ATCC 12442</strain>
    </source>
</reference>
<dbReference type="RefSeq" id="XP_040747850.1">
    <property type="nucleotide sequence ID" value="XM_040890051.1"/>
</dbReference>
<comment type="similarity">
    <text evidence="1">Belongs to the MIF family.</text>
</comment>
<accession>A0A1Y1WM59</accession>
<organism evidence="2 3">
    <name type="scientific">Linderina pennispora</name>
    <dbReference type="NCBI Taxonomy" id="61395"/>
    <lineage>
        <taxon>Eukaryota</taxon>
        <taxon>Fungi</taxon>
        <taxon>Fungi incertae sedis</taxon>
        <taxon>Zoopagomycota</taxon>
        <taxon>Kickxellomycotina</taxon>
        <taxon>Kickxellomycetes</taxon>
        <taxon>Kickxellales</taxon>
        <taxon>Kickxellaceae</taxon>
        <taxon>Linderina</taxon>
    </lineage>
</organism>
<dbReference type="Pfam" id="PF01187">
    <property type="entry name" value="MIF"/>
    <property type="match status" value="1"/>
</dbReference>
<dbReference type="InterPro" id="IPR014347">
    <property type="entry name" value="Tautomerase/MIF_sf"/>
</dbReference>
<proteinExistence type="inferred from homology"/>